<evidence type="ECO:0000256" key="3">
    <source>
        <dbReference type="ARBA" id="ARBA00022574"/>
    </source>
</evidence>
<dbReference type="Gene3D" id="2.130.10.10">
    <property type="entry name" value="YVTN repeat-like/Quinoprotein amine dehydrogenase"/>
    <property type="match status" value="1"/>
</dbReference>
<dbReference type="PANTHER" id="PTHR19849">
    <property type="entry name" value="PHOSPHOLIPASE A-2-ACTIVATING PROTEIN"/>
    <property type="match status" value="1"/>
</dbReference>
<dbReference type="InterPro" id="IPR011989">
    <property type="entry name" value="ARM-like"/>
</dbReference>
<organism evidence="9 10">
    <name type="scientific">Mycena pura</name>
    <dbReference type="NCBI Taxonomy" id="153505"/>
    <lineage>
        <taxon>Eukaryota</taxon>
        <taxon>Fungi</taxon>
        <taxon>Dikarya</taxon>
        <taxon>Basidiomycota</taxon>
        <taxon>Agaricomycotina</taxon>
        <taxon>Agaricomycetes</taxon>
        <taxon>Agaricomycetidae</taxon>
        <taxon>Agaricales</taxon>
        <taxon>Marasmiineae</taxon>
        <taxon>Mycenaceae</taxon>
        <taxon>Mycena</taxon>
    </lineage>
</organism>
<evidence type="ECO:0000256" key="4">
    <source>
        <dbReference type="ARBA" id="ARBA00022737"/>
    </source>
</evidence>
<feature type="repeat" description="WD" evidence="5">
    <location>
        <begin position="142"/>
        <end position="173"/>
    </location>
</feature>
<dbReference type="PANTHER" id="PTHR19849:SF0">
    <property type="entry name" value="PHOSPHOLIPASE A-2-ACTIVATING PROTEIN"/>
    <property type="match status" value="1"/>
</dbReference>
<dbReference type="CDD" id="cd00200">
    <property type="entry name" value="WD40"/>
    <property type="match status" value="1"/>
</dbReference>
<keyword evidence="10" id="KW-1185">Reference proteome</keyword>
<evidence type="ECO:0000259" key="8">
    <source>
        <dbReference type="PROSITE" id="PS51396"/>
    </source>
</evidence>
<feature type="repeat" description="WD" evidence="5">
    <location>
        <begin position="103"/>
        <end position="134"/>
    </location>
</feature>
<dbReference type="Gene3D" id="1.25.10.10">
    <property type="entry name" value="Leucine-rich Repeat Variant"/>
    <property type="match status" value="1"/>
</dbReference>
<dbReference type="GO" id="GO:0043161">
    <property type="term" value="P:proteasome-mediated ubiquitin-dependent protein catabolic process"/>
    <property type="evidence" value="ECO:0007669"/>
    <property type="project" value="TreeGrafter"/>
</dbReference>
<dbReference type="Gene3D" id="3.10.20.870">
    <property type="entry name" value="PFU (PLAA family ubiquitin binding), C-terminal domain"/>
    <property type="match status" value="1"/>
</dbReference>
<dbReference type="InterPro" id="IPR013535">
    <property type="entry name" value="PUL_dom"/>
</dbReference>
<dbReference type="InterPro" id="IPR038122">
    <property type="entry name" value="PFU_sf"/>
</dbReference>
<dbReference type="PROSITE" id="PS51396">
    <property type="entry name" value="PUL"/>
    <property type="match status" value="1"/>
</dbReference>
<dbReference type="GO" id="GO:0005737">
    <property type="term" value="C:cytoplasm"/>
    <property type="evidence" value="ECO:0007669"/>
    <property type="project" value="UniProtKB-SubCell"/>
</dbReference>
<evidence type="ECO:0000259" key="7">
    <source>
        <dbReference type="PROSITE" id="PS51394"/>
    </source>
</evidence>
<dbReference type="PROSITE" id="PS50082">
    <property type="entry name" value="WD_REPEATS_2"/>
    <property type="match status" value="4"/>
</dbReference>
<dbReference type="PROSITE" id="PS50294">
    <property type="entry name" value="WD_REPEATS_REGION"/>
    <property type="match status" value="2"/>
</dbReference>
<dbReference type="InterPro" id="IPR015155">
    <property type="entry name" value="PFU"/>
</dbReference>
<dbReference type="SMART" id="SM00320">
    <property type="entry name" value="WD40"/>
    <property type="match status" value="7"/>
</dbReference>
<dbReference type="SUPFAM" id="SSF50978">
    <property type="entry name" value="WD40 repeat-like"/>
    <property type="match status" value="1"/>
</dbReference>
<dbReference type="InterPro" id="IPR036322">
    <property type="entry name" value="WD40_repeat_dom_sf"/>
</dbReference>
<evidence type="ECO:0000256" key="1">
    <source>
        <dbReference type="ARBA" id="ARBA00004496"/>
    </source>
</evidence>
<feature type="repeat" description="WD" evidence="5">
    <location>
        <begin position="220"/>
        <end position="251"/>
    </location>
</feature>
<sequence>MPYKLSATLAGHTSDVRALSTPADDLILSASRDSTAIVWRRAAAAATFAQDSVFRASTRYVNAVAYLPPTAEAPKGYAVTGDQDGLINVYSLDPVKSDPDYTLLGHTNNVCGLRTTPEGLIISCSWDYTARVWKNFSLAYELKGHENSVWDVLAANEEEFITGSADKTIKLWKQHKAMRTFTPHNGVVRALALIPDIGFASCADNEIRVWSFDGDPVYTLTGHTSFIYRLAVLPSGDLVSSSEDRSVRIWKDGECAQVLVHPAISVWTVSTLPNGDIVSGASDKNIRIFSAVEERWASEEEIKAYDDVVAQQSLPAHDVETLKVENIDALSTPGEKVGQTLMVSKGDVTEVYQWDGSVWQRIGERAEAPSGGEKPKAYFEGKEYDYVWSVAIEDGEPALKLPYNVSENPADAAQRFLERNNLPLSHVNTVVEFIFQNTPGQTLGSGGGEDYVDPYTGESSRYRNPAASTRAPAAPASSFVDPYTGASRYSGAPASSSTAPPASSYMDPYTGASRYSGASKAQPAPAKPAGVFPVLQPVLLKEGNLPAMRAKLHQYNDGLLAEISTSALAFYLEEERAIDEAFAYVQKCAAGNRPTDPLGKVHIESIVHVLERWPASLRLPVLDLARLVVAYCPEAVRPPGLKEQLFDALFKAAEWATPWAPAPTKPAEMNLMLVFRALANVAQEAAGATDGPWLGQMLKFVAEAPYQALTTTQRKPRATMLLNISCISLFTPLDAASRALHLAMIFQVLEEEKNDSESLYRALVGLGNLIYASKQQESPLDGAQAAQVTRCMRDLPTRFPEDRVRNIVVEISALLVSGIL</sequence>
<dbReference type="Pfam" id="PF08324">
    <property type="entry name" value="PUL"/>
    <property type="match status" value="1"/>
</dbReference>
<gene>
    <name evidence="9" type="ORF">GGX14DRAFT_601761</name>
</gene>
<proteinExistence type="predicted"/>
<dbReference type="PROSITE" id="PS51394">
    <property type="entry name" value="PFU"/>
    <property type="match status" value="1"/>
</dbReference>
<feature type="region of interest" description="Disordered" evidence="6">
    <location>
        <begin position="439"/>
        <end position="477"/>
    </location>
</feature>
<dbReference type="InterPro" id="IPR015943">
    <property type="entry name" value="WD40/YVTN_repeat-like_dom_sf"/>
</dbReference>
<comment type="caution">
    <text evidence="9">The sequence shown here is derived from an EMBL/GenBank/DDBJ whole genome shotgun (WGS) entry which is preliminary data.</text>
</comment>
<protein>
    <submittedName>
        <fullName evidence="9">Phospholipase A-2-activating protein</fullName>
    </submittedName>
</protein>
<dbReference type="Pfam" id="PF09070">
    <property type="entry name" value="PFU"/>
    <property type="match status" value="1"/>
</dbReference>
<feature type="domain" description="PUL" evidence="8">
    <location>
        <begin position="530"/>
        <end position="814"/>
    </location>
</feature>
<accession>A0AAD6YFG1</accession>
<keyword evidence="3 5" id="KW-0853">WD repeat</keyword>
<dbReference type="AlphaFoldDB" id="A0AAD6YFG1"/>
<feature type="domain" description="PFU" evidence="7">
    <location>
        <begin position="351"/>
        <end position="448"/>
    </location>
</feature>
<name>A0AAD6YFG1_9AGAR</name>
<comment type="subcellular location">
    <subcellularLocation>
        <location evidence="1">Cytoplasm</location>
    </subcellularLocation>
</comment>
<dbReference type="Pfam" id="PF00400">
    <property type="entry name" value="WD40"/>
    <property type="match status" value="6"/>
</dbReference>
<evidence type="ECO:0000313" key="9">
    <source>
        <dbReference type="EMBL" id="KAJ7217028.1"/>
    </source>
</evidence>
<dbReference type="EMBL" id="JARJCW010000014">
    <property type="protein sequence ID" value="KAJ7217028.1"/>
    <property type="molecule type" value="Genomic_DNA"/>
</dbReference>
<dbReference type="GO" id="GO:0043130">
    <property type="term" value="F:ubiquitin binding"/>
    <property type="evidence" value="ECO:0007669"/>
    <property type="project" value="TreeGrafter"/>
</dbReference>
<keyword evidence="4" id="KW-0677">Repeat</keyword>
<feature type="compositionally biased region" description="Low complexity" evidence="6">
    <location>
        <begin position="465"/>
        <end position="477"/>
    </location>
</feature>
<reference evidence="9" key="1">
    <citation type="submission" date="2023-03" db="EMBL/GenBank/DDBJ databases">
        <title>Massive genome expansion in bonnet fungi (Mycena s.s.) driven by repeated elements and novel gene families across ecological guilds.</title>
        <authorList>
            <consortium name="Lawrence Berkeley National Laboratory"/>
            <person name="Harder C.B."/>
            <person name="Miyauchi S."/>
            <person name="Viragh M."/>
            <person name="Kuo A."/>
            <person name="Thoen E."/>
            <person name="Andreopoulos B."/>
            <person name="Lu D."/>
            <person name="Skrede I."/>
            <person name="Drula E."/>
            <person name="Henrissat B."/>
            <person name="Morin E."/>
            <person name="Kohler A."/>
            <person name="Barry K."/>
            <person name="LaButti K."/>
            <person name="Morin E."/>
            <person name="Salamov A."/>
            <person name="Lipzen A."/>
            <person name="Mereny Z."/>
            <person name="Hegedus B."/>
            <person name="Baldrian P."/>
            <person name="Stursova M."/>
            <person name="Weitz H."/>
            <person name="Taylor A."/>
            <person name="Grigoriev I.V."/>
            <person name="Nagy L.G."/>
            <person name="Martin F."/>
            <person name="Kauserud H."/>
        </authorList>
    </citation>
    <scope>NUCLEOTIDE SEQUENCE</scope>
    <source>
        <strain evidence="9">9144</strain>
    </source>
</reference>
<evidence type="ECO:0000313" key="10">
    <source>
        <dbReference type="Proteomes" id="UP001219525"/>
    </source>
</evidence>
<dbReference type="InterPro" id="IPR001680">
    <property type="entry name" value="WD40_rpt"/>
</dbReference>
<dbReference type="GO" id="GO:0005634">
    <property type="term" value="C:nucleus"/>
    <property type="evidence" value="ECO:0007669"/>
    <property type="project" value="TreeGrafter"/>
</dbReference>
<dbReference type="Proteomes" id="UP001219525">
    <property type="component" value="Unassembled WGS sequence"/>
</dbReference>
<evidence type="ECO:0000256" key="5">
    <source>
        <dbReference type="PROSITE-ProRule" id="PRU00221"/>
    </source>
</evidence>
<keyword evidence="2" id="KW-0963">Cytoplasm</keyword>
<feature type="repeat" description="WD" evidence="5">
    <location>
        <begin position="9"/>
        <end position="39"/>
    </location>
</feature>
<evidence type="ECO:0000256" key="6">
    <source>
        <dbReference type="SAM" id="MobiDB-lite"/>
    </source>
</evidence>
<evidence type="ECO:0000256" key="2">
    <source>
        <dbReference type="ARBA" id="ARBA00022490"/>
    </source>
</evidence>
<dbReference type="GO" id="GO:0010992">
    <property type="term" value="P:ubiquitin recycling"/>
    <property type="evidence" value="ECO:0007669"/>
    <property type="project" value="TreeGrafter"/>
</dbReference>